<dbReference type="Proteomes" id="UP000183080">
    <property type="component" value="Unassembled WGS sequence"/>
</dbReference>
<dbReference type="EMBL" id="MIZA01000024">
    <property type="protein sequence ID" value="OIR16514.1"/>
    <property type="molecule type" value="Genomic_DNA"/>
</dbReference>
<dbReference type="InterPro" id="IPR036527">
    <property type="entry name" value="SCP2_sterol-bd_dom_sf"/>
</dbReference>
<evidence type="ECO:0000313" key="2">
    <source>
        <dbReference type="EMBL" id="OIR16514.1"/>
    </source>
</evidence>
<comment type="caution">
    <text evidence="2">The sequence shown here is derived from an EMBL/GenBank/DDBJ whole genome shotgun (WGS) entry which is preliminary data.</text>
</comment>
<dbReference type="InterPro" id="IPR003033">
    <property type="entry name" value="SCP2_sterol-bd_dom"/>
</dbReference>
<feature type="domain" description="SCP2" evidence="1">
    <location>
        <begin position="28"/>
        <end position="111"/>
    </location>
</feature>
<organism evidence="2 3">
    <name type="scientific">Marine Group III euryarchaeote CG-Epi1</name>
    <dbReference type="NCBI Taxonomy" id="1888995"/>
    <lineage>
        <taxon>Archaea</taxon>
        <taxon>Methanobacteriati</taxon>
        <taxon>Thermoplasmatota</taxon>
        <taxon>Thermoplasmata</taxon>
        <taxon>Candidatus Thermoprofundales</taxon>
    </lineage>
</organism>
<accession>A0A1J5T6K0</accession>
<evidence type="ECO:0000313" key="3">
    <source>
        <dbReference type="Proteomes" id="UP000183080"/>
    </source>
</evidence>
<protein>
    <recommendedName>
        <fullName evidence="1">SCP2 domain-containing protein</fullName>
    </recommendedName>
</protein>
<gene>
    <name evidence="2" type="ORF">BD935_02910</name>
</gene>
<proteinExistence type="predicted"/>
<reference evidence="2 3" key="1">
    <citation type="submission" date="2016-08" db="EMBL/GenBank/DDBJ databases">
        <title>New Insights into Marine Group III Euryarchaeota, from dark to light.</title>
        <authorList>
            <person name="Haro-Moreno J.M."/>
            <person name="Rodriguez-Valera F."/>
            <person name="Lopez-Garcia P."/>
            <person name="Moreira D."/>
            <person name="Martin-Cuadrado A.B."/>
        </authorList>
    </citation>
    <scope>NUCLEOTIDE SEQUENCE [LARGE SCALE GENOMIC DNA]</scope>
    <source>
        <strain evidence="2">CG-Epi1</strain>
    </source>
</reference>
<dbReference type="STRING" id="1888995.BD935_02910"/>
<dbReference type="AlphaFoldDB" id="A0A1J5T6K0"/>
<dbReference type="SUPFAM" id="SSF55718">
    <property type="entry name" value="SCP-like"/>
    <property type="match status" value="1"/>
</dbReference>
<dbReference type="Pfam" id="PF02036">
    <property type="entry name" value="SCP2"/>
    <property type="match status" value="1"/>
</dbReference>
<evidence type="ECO:0000259" key="1">
    <source>
        <dbReference type="Pfam" id="PF02036"/>
    </source>
</evidence>
<sequence>MSNIKQILEEKVAEFNSRIKDEPKYSGVIEGKERSICISVSNGDNYVSNLKDMQLEEFKESEDTSKDLVVTATSDVLIALINKEMSPIKAYMTGELKVKASLTDMLLLKKLF</sequence>
<dbReference type="Gene3D" id="3.30.1050.10">
    <property type="entry name" value="SCP2 sterol-binding domain"/>
    <property type="match status" value="1"/>
</dbReference>
<name>A0A1J5T6K0_9ARCH</name>